<dbReference type="InterPro" id="IPR023753">
    <property type="entry name" value="FAD/NAD-binding_dom"/>
</dbReference>
<name>A0ABU9IEW1_9SPHN</name>
<dbReference type="InterPro" id="IPR036188">
    <property type="entry name" value="FAD/NAD-bd_sf"/>
</dbReference>
<dbReference type="GO" id="GO:0016491">
    <property type="term" value="F:oxidoreductase activity"/>
    <property type="evidence" value="ECO:0007669"/>
    <property type="project" value="UniProtKB-KW"/>
</dbReference>
<dbReference type="SUPFAM" id="SSF51905">
    <property type="entry name" value="FAD/NAD(P)-binding domain"/>
    <property type="match status" value="2"/>
</dbReference>
<dbReference type="RefSeq" id="WP_341673475.1">
    <property type="nucleotide sequence ID" value="NZ_JBBYHV010000001.1"/>
</dbReference>
<dbReference type="Pfam" id="PF07992">
    <property type="entry name" value="Pyr_redox_2"/>
    <property type="match status" value="1"/>
</dbReference>
<dbReference type="Proteomes" id="UP001497045">
    <property type="component" value="Unassembled WGS sequence"/>
</dbReference>
<feature type="domain" description="FAD/NAD(P)-binding" evidence="1">
    <location>
        <begin position="8"/>
        <end position="127"/>
    </location>
</feature>
<dbReference type="InterPro" id="IPR015904">
    <property type="entry name" value="Sulphide_quinone_reductase"/>
</dbReference>
<accession>A0ABU9IEW1</accession>
<keyword evidence="2" id="KW-0560">Oxidoreductase</keyword>
<dbReference type="EC" id="1.-.-.-" evidence="2"/>
<dbReference type="PANTHER" id="PTHR10632">
    <property type="entry name" value="SULFIDE:QUINONE OXIDOREDUCTASE"/>
    <property type="match status" value="1"/>
</dbReference>
<dbReference type="PANTHER" id="PTHR10632:SF2">
    <property type="entry name" value="SULFIDE:QUINONE OXIDOREDUCTASE, MITOCHONDRIAL"/>
    <property type="match status" value="1"/>
</dbReference>
<organism evidence="2 3">
    <name type="scientific">Aurantiacibacter gilvus</name>
    <dbReference type="NCBI Taxonomy" id="3139141"/>
    <lineage>
        <taxon>Bacteria</taxon>
        <taxon>Pseudomonadati</taxon>
        <taxon>Pseudomonadota</taxon>
        <taxon>Alphaproteobacteria</taxon>
        <taxon>Sphingomonadales</taxon>
        <taxon>Erythrobacteraceae</taxon>
        <taxon>Aurantiacibacter</taxon>
    </lineage>
</organism>
<proteinExistence type="predicted"/>
<protein>
    <submittedName>
        <fullName evidence="2">FAD/NAD(P)-binding oxidoreductase</fullName>
        <ecNumber evidence="2">1.-.-.-</ecNumber>
    </submittedName>
</protein>
<evidence type="ECO:0000313" key="3">
    <source>
        <dbReference type="Proteomes" id="UP001497045"/>
    </source>
</evidence>
<comment type="caution">
    <text evidence="2">The sequence shown here is derived from an EMBL/GenBank/DDBJ whole genome shotgun (WGS) entry which is preliminary data.</text>
</comment>
<reference evidence="2 3" key="1">
    <citation type="submission" date="2024-04" db="EMBL/GenBank/DDBJ databases">
        <title>Aurantiacibacter sp. DGU6 16S ribosomal RNA gene Genome sequencing and assembly.</title>
        <authorList>
            <person name="Park S."/>
        </authorList>
    </citation>
    <scope>NUCLEOTIDE SEQUENCE [LARGE SCALE GENOMIC DNA]</scope>
    <source>
        <strain evidence="2 3">DGU6</strain>
    </source>
</reference>
<keyword evidence="3" id="KW-1185">Reference proteome</keyword>
<dbReference type="Gene3D" id="3.50.50.60">
    <property type="entry name" value="FAD/NAD(P)-binding domain"/>
    <property type="match status" value="2"/>
</dbReference>
<sequence>MVQNVSHEVVIVGGGSAGIATASSMLKRQPGLDIAIIEPKTEHFYQPGWTMVGGGVFDAPVTRRRMADVMPKAVKWIMQSAATFQPEDNQVTLEDGSTVTYKLLVVAPGIKLCWDKIPGLTETLGKNGVTSNYRYDLAPYTWELVNQTRSGRAIFTQPPMPIKCAGAPQKAMYLSCDAWRDAGVLDDIEVEFHNAGGVLFGVEAYVPALMEYVERYGIGLNLTSNLVAVDGPAKQAVFKTADGDVTRDFEMMHVVPPQAAPDFIAESPLASEAGWVDVDQFNLQHTRYPNVIGLGDAGSMPNAKTAAAARKQAPVAAVNGLDILAGREPSVVYDGYGSCPLTVERGKIVLAEFGYDGKLLPSFPKWIVDGTKARRFSWLLKSEALPWIYWNGMLKGHEWLAKPEKKQA</sequence>
<evidence type="ECO:0000259" key="1">
    <source>
        <dbReference type="Pfam" id="PF07992"/>
    </source>
</evidence>
<gene>
    <name evidence="2" type="ORF">AAEO60_09790</name>
</gene>
<dbReference type="EMBL" id="JBBYHV010000001">
    <property type="protein sequence ID" value="MEL1250963.1"/>
    <property type="molecule type" value="Genomic_DNA"/>
</dbReference>
<evidence type="ECO:0000313" key="2">
    <source>
        <dbReference type="EMBL" id="MEL1250963.1"/>
    </source>
</evidence>